<evidence type="ECO:0000313" key="2">
    <source>
        <dbReference type="Proteomes" id="UP000285317"/>
    </source>
</evidence>
<protein>
    <submittedName>
        <fullName evidence="1">Uncharacterized protein</fullName>
    </submittedName>
</protein>
<reference evidence="2" key="1">
    <citation type="submission" date="2018-03" db="EMBL/GenBank/DDBJ databases">
        <title>Bacteriophage NCPPB3778 and a type I-E CRISPR drive the evolution of the US Biological Select Agent, Rathayibacter toxicus.</title>
        <authorList>
            <person name="Davis E.W.II."/>
            <person name="Tabima J.F."/>
            <person name="Weisberg A.J."/>
            <person name="Dantas Lopes L."/>
            <person name="Wiseman M.S."/>
            <person name="Wiseman M.S."/>
            <person name="Pupko T."/>
            <person name="Belcher M.S."/>
            <person name="Sechler A.J."/>
            <person name="Tancos M.A."/>
            <person name="Schroeder B.K."/>
            <person name="Murray T.D."/>
            <person name="Luster D.G."/>
            <person name="Schneider W.L."/>
            <person name="Rogers E."/>
            <person name="Andreote F.D."/>
            <person name="Grunwald N.J."/>
            <person name="Putnam M.L."/>
            <person name="Chang J.H."/>
        </authorList>
    </citation>
    <scope>NUCLEOTIDE SEQUENCE [LARGE SCALE GENOMIC DNA]</scope>
    <source>
        <strain evidence="2">DSM 15932</strain>
    </source>
</reference>
<dbReference type="KEGG" id="rfs:C1I64_07525"/>
<name>A0A3Q9UX61_9MICO</name>
<sequence length="179" mass="20316">MVVSFTVVDGLRFAVQAVAMTEDSRTSLRYSAEVADCALASFTAEMITRTGLDMETLLLSMRRDVRRNGVPDDAGLWDDWVRHLWEASGFSHDSAIWDLREDFFETTVRVEGRDYRVRSRGGRESDRPADAFVLSSEGGQPEGFYYDAIVRCLRAWLDQNPDSKDKTVLLALTSNWNAY</sequence>
<proteinExistence type="predicted"/>
<evidence type="ECO:0000313" key="1">
    <source>
        <dbReference type="EMBL" id="AZZ51914.1"/>
    </source>
</evidence>
<dbReference type="EMBL" id="CP028137">
    <property type="protein sequence ID" value="AZZ51914.1"/>
    <property type="molecule type" value="Genomic_DNA"/>
</dbReference>
<dbReference type="Proteomes" id="UP000285317">
    <property type="component" value="Chromosome"/>
</dbReference>
<organism evidence="1 2">
    <name type="scientific">Rathayibacter festucae DSM 15932</name>
    <dbReference type="NCBI Taxonomy" id="1328866"/>
    <lineage>
        <taxon>Bacteria</taxon>
        <taxon>Bacillati</taxon>
        <taxon>Actinomycetota</taxon>
        <taxon>Actinomycetes</taxon>
        <taxon>Micrococcales</taxon>
        <taxon>Microbacteriaceae</taxon>
        <taxon>Rathayibacter</taxon>
    </lineage>
</organism>
<dbReference type="AlphaFoldDB" id="A0A3Q9UX61"/>
<gene>
    <name evidence="1" type="ORF">C1I64_07525</name>
</gene>
<accession>A0A3Q9UX61</accession>